<dbReference type="PANTHER" id="PTHR30514:SF10">
    <property type="entry name" value="MURR_RPIR FAMILY TRANSCRIPTIONAL REGULATOR"/>
    <property type="match status" value="1"/>
</dbReference>
<dbReference type="AlphaFoldDB" id="A0AAW9IKA6"/>
<dbReference type="InterPro" id="IPR036388">
    <property type="entry name" value="WH-like_DNA-bd_sf"/>
</dbReference>
<gene>
    <name evidence="2" type="ORF">GNF79_19815</name>
</gene>
<dbReference type="InterPro" id="IPR000281">
    <property type="entry name" value="HTH_RpiR"/>
</dbReference>
<proteinExistence type="predicted"/>
<dbReference type="InterPro" id="IPR009057">
    <property type="entry name" value="Homeodomain-like_sf"/>
</dbReference>
<dbReference type="EMBL" id="WNVC01001202">
    <property type="protein sequence ID" value="MDZ5001257.1"/>
    <property type="molecule type" value="Genomic_DNA"/>
</dbReference>
<feature type="non-terminal residue" evidence="2">
    <location>
        <position position="135"/>
    </location>
</feature>
<dbReference type="SUPFAM" id="SSF46689">
    <property type="entry name" value="Homeodomain-like"/>
    <property type="match status" value="1"/>
</dbReference>
<dbReference type="RefSeq" id="WP_416173586.1">
    <property type="nucleotide sequence ID" value="NZ_WNVC01001202.1"/>
</dbReference>
<dbReference type="InterPro" id="IPR046348">
    <property type="entry name" value="SIS_dom_sf"/>
</dbReference>
<feature type="domain" description="HTH rpiR-type" evidence="1">
    <location>
        <begin position="2"/>
        <end position="78"/>
    </location>
</feature>
<comment type="caution">
    <text evidence="2">The sequence shown here is derived from an EMBL/GenBank/DDBJ whole genome shotgun (WGS) entry which is preliminary data.</text>
</comment>
<dbReference type="PANTHER" id="PTHR30514">
    <property type="entry name" value="GLUCOKINASE"/>
    <property type="match status" value="1"/>
</dbReference>
<dbReference type="GO" id="GO:0097367">
    <property type="term" value="F:carbohydrate derivative binding"/>
    <property type="evidence" value="ECO:0007669"/>
    <property type="project" value="InterPro"/>
</dbReference>
<dbReference type="Gene3D" id="3.40.50.10490">
    <property type="entry name" value="Glucose-6-phosphate isomerase like protein, domain 1"/>
    <property type="match status" value="1"/>
</dbReference>
<dbReference type="GO" id="GO:0003677">
    <property type="term" value="F:DNA binding"/>
    <property type="evidence" value="ECO:0007669"/>
    <property type="project" value="InterPro"/>
</dbReference>
<name>A0AAW9IKA6_CLOPF</name>
<dbReference type="GO" id="GO:0003700">
    <property type="term" value="F:DNA-binding transcription factor activity"/>
    <property type="evidence" value="ECO:0007669"/>
    <property type="project" value="InterPro"/>
</dbReference>
<evidence type="ECO:0000313" key="3">
    <source>
        <dbReference type="Proteomes" id="UP001291306"/>
    </source>
</evidence>
<sequence>MSTLVNYFSDKLNNLTYAEKHIFYYIDSNLEKSKKESLTKMADENNVSTTTIIRMCSKLGLSGFSELKYILKTINIDTNPHIDNYIEAIKNNINLSLDKLSINNINRLVNMIKEAKKIIIVSVGLSKPMGEYFSK</sequence>
<evidence type="ECO:0000313" key="2">
    <source>
        <dbReference type="EMBL" id="MDZ5001257.1"/>
    </source>
</evidence>
<protein>
    <submittedName>
        <fullName evidence="2">MurR/RpiR family transcriptional regulator</fullName>
    </submittedName>
</protein>
<dbReference type="PROSITE" id="PS51071">
    <property type="entry name" value="HTH_RPIR"/>
    <property type="match status" value="1"/>
</dbReference>
<dbReference type="InterPro" id="IPR047640">
    <property type="entry name" value="RpiR-like"/>
</dbReference>
<dbReference type="SUPFAM" id="SSF53697">
    <property type="entry name" value="SIS domain"/>
    <property type="match status" value="1"/>
</dbReference>
<dbReference type="Gene3D" id="1.10.10.10">
    <property type="entry name" value="Winged helix-like DNA-binding domain superfamily/Winged helix DNA-binding domain"/>
    <property type="match status" value="1"/>
</dbReference>
<organism evidence="2 3">
    <name type="scientific">Clostridium perfringens</name>
    <dbReference type="NCBI Taxonomy" id="1502"/>
    <lineage>
        <taxon>Bacteria</taxon>
        <taxon>Bacillati</taxon>
        <taxon>Bacillota</taxon>
        <taxon>Clostridia</taxon>
        <taxon>Eubacteriales</taxon>
        <taxon>Clostridiaceae</taxon>
        <taxon>Clostridium</taxon>
    </lineage>
</organism>
<accession>A0AAW9IKA6</accession>
<evidence type="ECO:0000259" key="1">
    <source>
        <dbReference type="PROSITE" id="PS51071"/>
    </source>
</evidence>
<dbReference type="Proteomes" id="UP001291306">
    <property type="component" value="Unassembled WGS sequence"/>
</dbReference>
<reference evidence="2" key="1">
    <citation type="submission" date="2019-11" db="EMBL/GenBank/DDBJ databases">
        <title>Characterization of Clostridium perfringens isolates from swine manure treated agricultural soils.</title>
        <authorList>
            <person name="Wushke S.T."/>
        </authorList>
    </citation>
    <scope>NUCLEOTIDE SEQUENCE</scope>
    <source>
        <strain evidence="2">X26</strain>
    </source>
</reference>
<dbReference type="GO" id="GO:1901135">
    <property type="term" value="P:carbohydrate derivative metabolic process"/>
    <property type="evidence" value="ECO:0007669"/>
    <property type="project" value="InterPro"/>
</dbReference>
<dbReference type="Pfam" id="PF01418">
    <property type="entry name" value="HTH_6"/>
    <property type="match status" value="1"/>
</dbReference>